<dbReference type="PANTHER" id="PTHR38847">
    <property type="match status" value="1"/>
</dbReference>
<dbReference type="Proteomes" id="UP001187682">
    <property type="component" value="Unassembled WGS sequence"/>
</dbReference>
<dbReference type="AlphaFoldDB" id="A0AAE8SYQ1"/>
<keyword evidence="4" id="KW-1185">Reference proteome</keyword>
<evidence type="ECO:0000313" key="4">
    <source>
        <dbReference type="Proteomes" id="UP001187682"/>
    </source>
</evidence>
<comment type="caution">
    <text evidence="3">The sequence shown here is derived from an EMBL/GenBank/DDBJ whole genome shotgun (WGS) entry which is preliminary data.</text>
</comment>
<dbReference type="Pfam" id="PF14273">
    <property type="entry name" value="DUF4360"/>
    <property type="match status" value="1"/>
</dbReference>
<feature type="compositionally biased region" description="Basic residues" evidence="1">
    <location>
        <begin position="306"/>
        <end position="317"/>
    </location>
</feature>
<evidence type="ECO:0000256" key="2">
    <source>
        <dbReference type="SAM" id="SignalP"/>
    </source>
</evidence>
<reference evidence="3" key="1">
    <citation type="submission" date="2018-03" db="EMBL/GenBank/DDBJ databases">
        <authorList>
            <person name="Guldener U."/>
        </authorList>
    </citation>
    <scope>NUCLEOTIDE SEQUENCE</scope>
</reference>
<feature type="region of interest" description="Disordered" evidence="1">
    <location>
        <begin position="298"/>
        <end position="328"/>
    </location>
</feature>
<dbReference type="EMBL" id="ONZQ02000012">
    <property type="protein sequence ID" value="SPO05252.1"/>
    <property type="molecule type" value="Genomic_DNA"/>
</dbReference>
<accession>A0AAE8SYQ1</accession>
<protein>
    <submittedName>
        <fullName evidence="3">Uncharacterized protein</fullName>
    </submittedName>
</protein>
<proteinExistence type="predicted"/>
<sequence length="328" mass="34933">MRNIHVSLAFLCAAFPGTLGIIASGTGKDSMYLGIPIRPKVQGLGGKIDSPDDPVTSETPAPSTTEVPAPDTSESPAPDTSETAAPDTREPPAATATPPTNPIIENITWEGTGCPARKSEDEEPSLTVQLEEDGSFGAYFFTQFNAYLGWTGEVVTEAECKISMELVEIPEGWSFQISDVQAEGNIYLEKGAVALFNSTVFWSGDDEHVFKTGKYWPNLDRDTPVDQRYITDPLLLTSENKTEFASVCTGAGAGASSGTLNISFRLSLQSDVEPAPNGIVAMSALGITNRLVKCEGVEEEASPPGKCRRGKMKRRHASLPTIGAESGV</sequence>
<dbReference type="PANTHER" id="PTHR38847:SF1">
    <property type="entry name" value="PSEUDOURIDINE SYNTHASE RSUA_RLUA-LIKE DOMAIN-CONTAINING PROTEIN"/>
    <property type="match status" value="1"/>
</dbReference>
<name>A0AAE8SYQ1_9PEZI</name>
<organism evidence="3 4">
    <name type="scientific">Cephalotrichum gorgonifer</name>
    <dbReference type="NCBI Taxonomy" id="2041049"/>
    <lineage>
        <taxon>Eukaryota</taxon>
        <taxon>Fungi</taxon>
        <taxon>Dikarya</taxon>
        <taxon>Ascomycota</taxon>
        <taxon>Pezizomycotina</taxon>
        <taxon>Sordariomycetes</taxon>
        <taxon>Hypocreomycetidae</taxon>
        <taxon>Microascales</taxon>
        <taxon>Microascaceae</taxon>
        <taxon>Cephalotrichum</taxon>
    </lineage>
</organism>
<evidence type="ECO:0000313" key="3">
    <source>
        <dbReference type="EMBL" id="SPO05252.1"/>
    </source>
</evidence>
<keyword evidence="2" id="KW-0732">Signal</keyword>
<feature type="chain" id="PRO_5042250785" evidence="2">
    <location>
        <begin position="21"/>
        <end position="328"/>
    </location>
</feature>
<dbReference type="InterPro" id="IPR025649">
    <property type="entry name" value="DUF4360"/>
</dbReference>
<feature type="compositionally biased region" description="Polar residues" evidence="1">
    <location>
        <begin position="56"/>
        <end position="82"/>
    </location>
</feature>
<feature type="region of interest" description="Disordered" evidence="1">
    <location>
        <begin position="42"/>
        <end position="126"/>
    </location>
</feature>
<feature type="signal peptide" evidence="2">
    <location>
        <begin position="1"/>
        <end position="20"/>
    </location>
</feature>
<feature type="compositionally biased region" description="Low complexity" evidence="1">
    <location>
        <begin position="83"/>
        <end position="98"/>
    </location>
</feature>
<gene>
    <name evidence="3" type="ORF">DNG_07939</name>
</gene>
<evidence type="ECO:0000256" key="1">
    <source>
        <dbReference type="SAM" id="MobiDB-lite"/>
    </source>
</evidence>